<feature type="compositionally biased region" description="Gly residues" evidence="1">
    <location>
        <begin position="43"/>
        <end position="54"/>
    </location>
</feature>
<keyword evidence="2" id="KW-0472">Membrane</keyword>
<feature type="transmembrane region" description="Helical" evidence="2">
    <location>
        <begin position="12"/>
        <end position="31"/>
    </location>
</feature>
<feature type="region of interest" description="Disordered" evidence="1">
    <location>
        <begin position="42"/>
        <end position="77"/>
    </location>
</feature>
<keyword evidence="2" id="KW-0812">Transmembrane</keyword>
<keyword evidence="2" id="KW-1133">Transmembrane helix</keyword>
<keyword evidence="4" id="KW-1185">Reference proteome</keyword>
<gene>
    <name evidence="3" type="ORF">C1H46_036874</name>
</gene>
<reference evidence="3 4" key="1">
    <citation type="journal article" date="2019" name="G3 (Bethesda)">
        <title>Sequencing of a Wild Apple (Malus baccata) Genome Unravels the Differences Between Cultivated and Wild Apple Species Regarding Disease Resistance and Cold Tolerance.</title>
        <authorList>
            <person name="Chen X."/>
        </authorList>
    </citation>
    <scope>NUCLEOTIDE SEQUENCE [LARGE SCALE GENOMIC DNA]</scope>
    <source>
        <strain evidence="4">cv. Shandingzi</strain>
        <tissue evidence="3">Leaves</tissue>
    </source>
</reference>
<evidence type="ECO:0000313" key="3">
    <source>
        <dbReference type="EMBL" id="TQD77602.1"/>
    </source>
</evidence>
<evidence type="ECO:0000313" key="4">
    <source>
        <dbReference type="Proteomes" id="UP000315295"/>
    </source>
</evidence>
<comment type="caution">
    <text evidence="3">The sequence shown here is derived from an EMBL/GenBank/DDBJ whole genome shotgun (WGS) entry which is preliminary data.</text>
</comment>
<evidence type="ECO:0000256" key="1">
    <source>
        <dbReference type="SAM" id="MobiDB-lite"/>
    </source>
</evidence>
<dbReference type="Proteomes" id="UP000315295">
    <property type="component" value="Unassembled WGS sequence"/>
</dbReference>
<sequence>MTRPSPFQHEELLSIIIIIHLLASASSYPLLRPRRSLPMEVESGGGDTIGGGRVGGDHIAATTNKDDDAEDDDEETN</sequence>
<feature type="compositionally biased region" description="Acidic residues" evidence="1">
    <location>
        <begin position="67"/>
        <end position="77"/>
    </location>
</feature>
<protein>
    <submittedName>
        <fullName evidence="3">Uncharacterized protein</fullName>
    </submittedName>
</protein>
<name>A0A540KUC3_MALBA</name>
<organism evidence="3 4">
    <name type="scientific">Malus baccata</name>
    <name type="common">Siberian crab apple</name>
    <name type="synonym">Pyrus baccata</name>
    <dbReference type="NCBI Taxonomy" id="106549"/>
    <lineage>
        <taxon>Eukaryota</taxon>
        <taxon>Viridiplantae</taxon>
        <taxon>Streptophyta</taxon>
        <taxon>Embryophyta</taxon>
        <taxon>Tracheophyta</taxon>
        <taxon>Spermatophyta</taxon>
        <taxon>Magnoliopsida</taxon>
        <taxon>eudicotyledons</taxon>
        <taxon>Gunneridae</taxon>
        <taxon>Pentapetalae</taxon>
        <taxon>rosids</taxon>
        <taxon>fabids</taxon>
        <taxon>Rosales</taxon>
        <taxon>Rosaceae</taxon>
        <taxon>Amygdaloideae</taxon>
        <taxon>Maleae</taxon>
        <taxon>Malus</taxon>
    </lineage>
</organism>
<proteinExistence type="predicted"/>
<evidence type="ECO:0000256" key="2">
    <source>
        <dbReference type="SAM" id="Phobius"/>
    </source>
</evidence>
<dbReference type="AlphaFoldDB" id="A0A540KUC3"/>
<dbReference type="EMBL" id="VIEB01000952">
    <property type="protein sequence ID" value="TQD77602.1"/>
    <property type="molecule type" value="Genomic_DNA"/>
</dbReference>
<accession>A0A540KUC3</accession>